<gene>
    <name evidence="2" type="ORF">FK004_10300</name>
</gene>
<keyword evidence="1" id="KW-0732">Signal</keyword>
<dbReference type="RefSeq" id="WP_193844338.1">
    <property type="nucleotide sequence ID" value="NZ_CP020919.1"/>
</dbReference>
<keyword evidence="3" id="KW-1185">Reference proteome</keyword>
<evidence type="ECO:0000256" key="1">
    <source>
        <dbReference type="SAM" id="SignalP"/>
    </source>
</evidence>
<accession>A0A2S1LPK1</accession>
<dbReference type="AlphaFoldDB" id="A0A2S1LPK1"/>
<dbReference type="KEGG" id="fki:FK004_10300"/>
<proteinExistence type="predicted"/>
<name>A0A2S1LPK1_9FLAO</name>
<dbReference type="Proteomes" id="UP000244677">
    <property type="component" value="Chromosome"/>
</dbReference>
<evidence type="ECO:0000313" key="2">
    <source>
        <dbReference type="EMBL" id="AWG25592.1"/>
    </source>
</evidence>
<evidence type="ECO:0000313" key="3">
    <source>
        <dbReference type="Proteomes" id="UP000244677"/>
    </source>
</evidence>
<organism evidence="2 3">
    <name type="scientific">Flavobacterium kingsejongi</name>
    <dbReference type="NCBI Taxonomy" id="1678728"/>
    <lineage>
        <taxon>Bacteria</taxon>
        <taxon>Pseudomonadati</taxon>
        <taxon>Bacteroidota</taxon>
        <taxon>Flavobacteriia</taxon>
        <taxon>Flavobacteriales</taxon>
        <taxon>Flavobacteriaceae</taxon>
        <taxon>Flavobacterium</taxon>
    </lineage>
</organism>
<protein>
    <submittedName>
        <fullName evidence="2">Uncharacterized protein</fullName>
    </submittedName>
</protein>
<dbReference type="EMBL" id="CP020919">
    <property type="protein sequence ID" value="AWG25592.1"/>
    <property type="molecule type" value="Genomic_DNA"/>
</dbReference>
<feature type="chain" id="PRO_5015391422" evidence="1">
    <location>
        <begin position="23"/>
        <end position="310"/>
    </location>
</feature>
<feature type="signal peptide" evidence="1">
    <location>
        <begin position="1"/>
        <end position="22"/>
    </location>
</feature>
<reference evidence="2 3" key="1">
    <citation type="submission" date="2017-04" db="EMBL/GenBank/DDBJ databases">
        <title>Complete genome sequence of Flavobacterium kingsejong AJ004.</title>
        <authorList>
            <person name="Lee P.C."/>
        </authorList>
    </citation>
    <scope>NUCLEOTIDE SEQUENCE [LARGE SCALE GENOMIC DNA]</scope>
    <source>
        <strain evidence="2 3">AJ004</strain>
    </source>
</reference>
<sequence>MKNNIFKVLALCSVLAFTIVQCSTPEIEGSEGDLGTAAKAAVVNTNPFLNCNCVESPTKISGATAASWAAQFAPLVKFDRAAPDYPTSVEDIWASTNPTSIVCGGQMILTNATSPATPEFPTYYDVQQYPTDTDKVFIEYWFVYKRQEPCAAGQGGHDYDLEHVVVQFKKSTQKILTVTYFQHAGWYTKDWRNVPAGTRLVAFVGKKAHGMYHDSRSSSFFGFECTYYGDYRNPADAGDEKGTWTNLVPMSCEKSEFNFSGNWGSPGKGPLFRDRNFWNYTACQGSEGLFGTDGCSASDFPVGTLIGSVN</sequence>